<dbReference type="InterPro" id="IPR003346">
    <property type="entry name" value="Transposase_20"/>
</dbReference>
<organism evidence="3 4">
    <name type="scientific">Bifidobacterium longum subsp. infantis</name>
    <dbReference type="NCBI Taxonomy" id="1682"/>
    <lineage>
        <taxon>Bacteria</taxon>
        <taxon>Bacillati</taxon>
        <taxon>Actinomycetota</taxon>
        <taxon>Actinomycetes</taxon>
        <taxon>Bifidobacteriales</taxon>
        <taxon>Bifidobacteriaceae</taxon>
        <taxon>Bifidobacterium</taxon>
    </lineage>
</organism>
<keyword evidence="4" id="KW-1185">Reference proteome</keyword>
<reference evidence="3 4" key="1">
    <citation type="submission" date="2014-09" db="EMBL/GenBank/DDBJ databases">
        <authorList>
            <person name="Bertelli C."/>
        </authorList>
    </citation>
    <scope>NUCLEOTIDE SEQUENCE [LARGE SCALE GENOMIC DNA]</scope>
    <source>
        <strain evidence="3 4">BIC1401111250</strain>
    </source>
</reference>
<gene>
    <name evidence="3" type="ORF">BLIC_c02089</name>
</gene>
<dbReference type="Proteomes" id="UP000043107">
    <property type="component" value="Unassembled WGS sequence"/>
</dbReference>
<dbReference type="PANTHER" id="PTHR33055">
    <property type="entry name" value="TRANSPOSASE FOR INSERTION SEQUENCE ELEMENT IS1111A"/>
    <property type="match status" value="1"/>
</dbReference>
<evidence type="ECO:0000259" key="2">
    <source>
        <dbReference type="Pfam" id="PF02371"/>
    </source>
</evidence>
<evidence type="ECO:0000313" key="3">
    <source>
        <dbReference type="EMBL" id="CEF04927.1"/>
    </source>
</evidence>
<dbReference type="Pfam" id="PF02371">
    <property type="entry name" value="Transposase_20"/>
    <property type="match status" value="1"/>
</dbReference>
<accession>A0ABM9R6N6</accession>
<sequence>MNQRPLAFVHVRGRYPQAVLRKPVAFAQHVERVQALAHRCPVFVVVRRAVEVGGDGERFGYEAFHVVRGQILRVSFSSVIEEGRVVLHRGAPFLDGEAAARDMGIAVAYLPGTAMRRTAQLLPGDAKTDRRDAHVIAWAALKLPETLRDAGSDDETLAALRMLAGHDEDLAHESTRHVNRLRSLLLQTHPTFERVLKGERATRDATLALLERYGGPAGMERVGIEDVKDWAGSNGLRAGRIIDDMFKAIGEQTVTVPGTGMAETIIPSIARDIKAIKDRRREVGRQVEKLLEDHPLLTVPASMPGIGVRTASNILLGIGGDIANFKSAAHLAAYAGIAPVTGQSGTSIKGERPARGGNKRLKNALWQSSFVVSTKHPPSIAYYKRKREQGKHHNAAVICLARRRCDVIYSMLKNGALYQGPALAA</sequence>
<protein>
    <submittedName>
        <fullName evidence="3">Transposase IS116/IS110/IS902 family protein</fullName>
    </submittedName>
</protein>
<dbReference type="NCBIfam" id="NF033542">
    <property type="entry name" value="transpos_IS110"/>
    <property type="match status" value="1"/>
</dbReference>
<dbReference type="InterPro" id="IPR047650">
    <property type="entry name" value="Transpos_IS110"/>
</dbReference>
<evidence type="ECO:0000313" key="4">
    <source>
        <dbReference type="Proteomes" id="UP000043107"/>
    </source>
</evidence>
<dbReference type="EMBL" id="CCWP01000040">
    <property type="protein sequence ID" value="CEF04927.1"/>
    <property type="molecule type" value="Genomic_DNA"/>
</dbReference>
<feature type="domain" description="Transposase IS116/IS110/IS902 C-terminal" evidence="2">
    <location>
        <begin position="302"/>
        <end position="384"/>
    </location>
</feature>
<evidence type="ECO:0000259" key="1">
    <source>
        <dbReference type="Pfam" id="PF01548"/>
    </source>
</evidence>
<feature type="domain" description="Transposase IS110-like N-terminal" evidence="1">
    <location>
        <begin position="99"/>
        <end position="190"/>
    </location>
</feature>
<proteinExistence type="predicted"/>
<comment type="caution">
    <text evidence="3">The sequence shown here is derived from an EMBL/GenBank/DDBJ whole genome shotgun (WGS) entry which is preliminary data.</text>
</comment>
<dbReference type="InterPro" id="IPR002525">
    <property type="entry name" value="Transp_IS110-like_N"/>
</dbReference>
<dbReference type="Pfam" id="PF01548">
    <property type="entry name" value="DEDD_Tnp_IS110"/>
    <property type="match status" value="1"/>
</dbReference>
<dbReference type="PANTHER" id="PTHR33055:SF3">
    <property type="entry name" value="PUTATIVE TRANSPOSASE FOR IS117-RELATED"/>
    <property type="match status" value="1"/>
</dbReference>
<name>A0ABM9R6N6_BIFLI</name>